<evidence type="ECO:0000313" key="2">
    <source>
        <dbReference type="EMBL" id="AEG72974.1"/>
    </source>
</evidence>
<reference evidence="2 3" key="1">
    <citation type="journal article" date="2011" name="J. Bacteriol.">
        <title>Complete genome sequences of two hemotropic Mycoplasmas, Mycoplasma haemofelis strain Ohio2 and Mycoplasma suis strain Illinois.</title>
        <authorList>
            <person name="Messick J.B."/>
            <person name="Santos A.P."/>
            <person name="Guimaraes A.M."/>
        </authorList>
    </citation>
    <scope>NUCLEOTIDE SEQUENCE [LARGE SCALE GENOMIC DNA]</scope>
    <source>
        <strain evidence="2 3">Ohio2</strain>
    </source>
</reference>
<feature type="region of interest" description="Disordered" evidence="1">
    <location>
        <begin position="26"/>
        <end position="45"/>
    </location>
</feature>
<evidence type="ECO:0000313" key="3">
    <source>
        <dbReference type="Proteomes" id="UP000007952"/>
    </source>
</evidence>
<feature type="compositionally biased region" description="Basic and acidic residues" evidence="1">
    <location>
        <begin position="33"/>
        <end position="44"/>
    </location>
</feature>
<gene>
    <name evidence="2" type="ordered locus">MHF_0704</name>
</gene>
<dbReference type="STRING" id="859194.MHF_0704"/>
<dbReference type="KEGG" id="mhf:MHF_0704"/>
<protein>
    <submittedName>
        <fullName evidence="2">Uncharacterized protein</fullName>
    </submittedName>
</protein>
<dbReference type="HOGENOM" id="CLU_2991879_0_0_14"/>
<name>F6FIC6_MYCHI</name>
<evidence type="ECO:0000256" key="1">
    <source>
        <dbReference type="SAM" id="MobiDB-lite"/>
    </source>
</evidence>
<dbReference type="EMBL" id="CP002808">
    <property type="protein sequence ID" value="AEG72974.1"/>
    <property type="molecule type" value="Genomic_DNA"/>
</dbReference>
<dbReference type="Proteomes" id="UP000007952">
    <property type="component" value="Chromosome"/>
</dbReference>
<organism evidence="2 3">
    <name type="scientific">Mycoplasma haemofelis (strain Ohio2)</name>
    <dbReference type="NCBI Taxonomy" id="859194"/>
    <lineage>
        <taxon>Bacteria</taxon>
        <taxon>Bacillati</taxon>
        <taxon>Mycoplasmatota</taxon>
        <taxon>Mollicutes</taxon>
        <taxon>Mycoplasmataceae</taxon>
        <taxon>Mycoplasma</taxon>
    </lineage>
</organism>
<reference key="2">
    <citation type="submission" date="2011-05" db="EMBL/GenBank/DDBJ databases">
        <title>The Genome of Mycoplasma haemofelis Strain Ohio2, a pathogenic hemoplasma of the cat.</title>
        <authorList>
            <person name="Santos A.P."/>
            <person name="Guimaraes A.M.S."/>
            <person name="SanMiguel P.J."/>
            <person name="Martin S.W."/>
            <person name="Messick J.B."/>
        </authorList>
    </citation>
    <scope>NUCLEOTIDE SEQUENCE</scope>
    <source>
        <strain>Ohio2</strain>
    </source>
</reference>
<proteinExistence type="predicted"/>
<accession>F6FIC6</accession>
<dbReference type="AlphaFoldDB" id="F6FIC6"/>
<sequence>MASGGDFDSIEKACLSNAGKDIFVSNRGGWGYHEQDQNSPEHRNKFNQYLEKLNSKQ</sequence>